<dbReference type="InterPro" id="IPR044730">
    <property type="entry name" value="RNase_H-like_dom_plant"/>
</dbReference>
<dbReference type="Proteomes" id="UP001652660">
    <property type="component" value="Chromosome 6e"/>
</dbReference>
<evidence type="ECO:0000259" key="1">
    <source>
        <dbReference type="PROSITE" id="PS50878"/>
    </source>
</evidence>
<sequence>MDLSNKISVLHLARHPSDHAPLKITFATRSDIKPRPFRFLNVWTTKPQFLEVIRQAWNQDVEGSPLRVLCSKLLATRRAIQTWNKQHFANVIDAVRYAEMAVHRAEEVADQAYSEECQIELNKAQAEFRHAMSIEEQFWRQKARVKWLRHGDRNSRYFHAVVRQRRVQGMIHRIKKSNGVWVDTDDDISTEATEYFNNLFTGSLESYSDMLHLIPPMISGEDNKRLEAVPTIKEVYEVVKLMDGESAAGPDGFTGKFFTIAWEVIGQDVYNAVLSFFCGADLPRFITSTSIVLIPKKPNPQEFSHFRPISLCNFFNKLLSRILADRVAVLLPKIISPQQTGFVKGRNITENFLLAQEVVSSMGKKNRGGNVLIKLDMSKAYDRVSWGHIINVLRKFGFGEIFIDLVWRLLSNVWFSIIINGSSYGFFKSSRGLRQGDPLSPALFIIGAEVLSRGLNNLIMQSGFVGFKVPYGCPSITHLAFADDVLIFANGSTFSLKAIMQVLEAYQRCSGQLINVQKSCYLVHPSMPLARRRQIERITRFTWHSFPIRYLGFPLYFGRCKSSYFGEVCQSILGRILSWKSRLLSFGGKIVLIKHVLASMPLHLMSAAVLPGKLFKTIEKTCLAFLWGSSPADSKYHWIRWSHLCYPVDEGGVGFRRLWDVYKAFSCKLWWNFRTGSSLWAMFLKAKYCKSLHPCQVELKSTDSAIWRRMVNVSRQVELSMLWDGSCHFWYDNWLGSGALFLQAQVIPNLTFRNFVINGHWDLNSLGLTIPKEKMASIVKHIPPEEGSEVEVIWMPTTSGRFSLQSAFEDIRQARNKSMVFASIWHPRIPWKVSFFMLRLLLGRLPLPDRLCKLGFYLPSKCLCCSSASAESIEHLFANGQIASEVWNYFRGLCGFSCSGSSLRSCIVGWWLRLHDTETRQLIDRILPNIVCWQIWKARNKAMFEGVQMRSSVICHLIFSEIQSIVGIHFKQIFRFQSFCHLYDRSNVSVGTVAYKFVRWETKEIGRLILNTDGCSKGNPGVGGGGGVLRDPTGSPLIAFSAYFGETTSLRAEAWALLIGLQTCKHRGFENISVQSDSLLLVGIIQRSTQCPWQIRREIRQIWKLLQEPIHFSHCYREANTVADALSNVGVSHPHQKVKVYDSFTMFPREARGAIRLDKLGLPSIRKIRRM</sequence>
<feature type="domain" description="Reverse transcriptase" evidence="1">
    <location>
        <begin position="275"/>
        <end position="555"/>
    </location>
</feature>
<dbReference type="Pfam" id="PF13456">
    <property type="entry name" value="RVT_3"/>
    <property type="match status" value="1"/>
</dbReference>
<dbReference type="PROSITE" id="PS50878">
    <property type="entry name" value="RT_POL"/>
    <property type="match status" value="1"/>
</dbReference>
<evidence type="ECO:0000259" key="2">
    <source>
        <dbReference type="PROSITE" id="PS50879"/>
    </source>
</evidence>
<dbReference type="SUPFAM" id="SSF56672">
    <property type="entry name" value="DNA/RNA polymerases"/>
    <property type="match status" value="1"/>
</dbReference>
<dbReference type="PROSITE" id="PS50879">
    <property type="entry name" value="RNASE_H_1"/>
    <property type="match status" value="1"/>
</dbReference>
<dbReference type="InterPro" id="IPR026960">
    <property type="entry name" value="RVT-Znf"/>
</dbReference>
<proteinExistence type="predicted"/>
<dbReference type="Pfam" id="PF00078">
    <property type="entry name" value="RVT_1"/>
    <property type="match status" value="1"/>
</dbReference>
<accession>A0ABM4UXZ9</accession>
<dbReference type="InterPro" id="IPR043502">
    <property type="entry name" value="DNA/RNA_pol_sf"/>
</dbReference>
<dbReference type="Pfam" id="PF13966">
    <property type="entry name" value="zf-RVT"/>
    <property type="match status" value="1"/>
</dbReference>
<dbReference type="CDD" id="cd01650">
    <property type="entry name" value="RT_nLTR_like"/>
    <property type="match status" value="1"/>
</dbReference>
<dbReference type="InterPro" id="IPR002156">
    <property type="entry name" value="RNaseH_domain"/>
</dbReference>
<dbReference type="InterPro" id="IPR036397">
    <property type="entry name" value="RNaseH_sf"/>
</dbReference>
<gene>
    <name evidence="4" type="primary">LOC140009758</name>
</gene>
<protein>
    <recommendedName>
        <fullName evidence="5">Reverse transcriptase domain-containing protein</fullName>
    </recommendedName>
</protein>
<dbReference type="InterPro" id="IPR000477">
    <property type="entry name" value="RT_dom"/>
</dbReference>
<dbReference type="RefSeq" id="XP_071912162.1">
    <property type="nucleotide sequence ID" value="XM_072056061.1"/>
</dbReference>
<dbReference type="SUPFAM" id="SSF53098">
    <property type="entry name" value="Ribonuclease H-like"/>
    <property type="match status" value="1"/>
</dbReference>
<dbReference type="InterPro" id="IPR012337">
    <property type="entry name" value="RNaseH-like_sf"/>
</dbReference>
<dbReference type="Gene3D" id="3.30.420.10">
    <property type="entry name" value="Ribonuclease H-like superfamily/Ribonuclease H"/>
    <property type="match status" value="1"/>
</dbReference>
<reference evidence="4" key="1">
    <citation type="submission" date="2025-08" db="UniProtKB">
        <authorList>
            <consortium name="RefSeq"/>
        </authorList>
    </citation>
    <scope>IDENTIFICATION</scope>
    <source>
        <tissue evidence="4">Leaves</tissue>
    </source>
</reference>
<name>A0ABM4UXZ9_COFAR</name>
<evidence type="ECO:0008006" key="5">
    <source>
        <dbReference type="Google" id="ProtNLM"/>
    </source>
</evidence>
<evidence type="ECO:0000313" key="3">
    <source>
        <dbReference type="Proteomes" id="UP001652660"/>
    </source>
</evidence>
<organism evidence="3 4">
    <name type="scientific">Coffea arabica</name>
    <name type="common">Arabian coffee</name>
    <dbReference type="NCBI Taxonomy" id="13443"/>
    <lineage>
        <taxon>Eukaryota</taxon>
        <taxon>Viridiplantae</taxon>
        <taxon>Streptophyta</taxon>
        <taxon>Embryophyta</taxon>
        <taxon>Tracheophyta</taxon>
        <taxon>Spermatophyta</taxon>
        <taxon>Magnoliopsida</taxon>
        <taxon>eudicotyledons</taxon>
        <taxon>Gunneridae</taxon>
        <taxon>Pentapetalae</taxon>
        <taxon>asterids</taxon>
        <taxon>lamiids</taxon>
        <taxon>Gentianales</taxon>
        <taxon>Rubiaceae</taxon>
        <taxon>Ixoroideae</taxon>
        <taxon>Gardenieae complex</taxon>
        <taxon>Bertiereae - Coffeeae clade</taxon>
        <taxon>Coffeeae</taxon>
        <taxon>Coffea</taxon>
    </lineage>
</organism>
<dbReference type="PANTHER" id="PTHR33116:SF82">
    <property type="entry name" value="RNASE H FAMILY PROTEIN"/>
    <property type="match status" value="1"/>
</dbReference>
<evidence type="ECO:0000313" key="4">
    <source>
        <dbReference type="RefSeq" id="XP_071912162.1"/>
    </source>
</evidence>
<keyword evidence="3" id="KW-1185">Reference proteome</keyword>
<dbReference type="GeneID" id="140009758"/>
<feature type="domain" description="RNase H type-1" evidence="2">
    <location>
        <begin position="1004"/>
        <end position="1132"/>
    </location>
</feature>
<dbReference type="PANTHER" id="PTHR33116">
    <property type="entry name" value="REVERSE TRANSCRIPTASE ZINC-BINDING DOMAIN-CONTAINING PROTEIN-RELATED-RELATED"/>
    <property type="match status" value="1"/>
</dbReference>
<dbReference type="CDD" id="cd06222">
    <property type="entry name" value="RNase_H_like"/>
    <property type="match status" value="1"/>
</dbReference>